<evidence type="ECO:0000313" key="2">
    <source>
        <dbReference type="Proteomes" id="UP000182412"/>
    </source>
</evidence>
<dbReference type="OrthoDB" id="9859848at2"/>
<accession>A0A1H0QD24</accession>
<evidence type="ECO:0000313" key="1">
    <source>
        <dbReference type="EMBL" id="SDP14955.1"/>
    </source>
</evidence>
<reference evidence="1 2" key="1">
    <citation type="submission" date="2016-10" db="EMBL/GenBank/DDBJ databases">
        <authorList>
            <person name="de Groot N.N."/>
        </authorList>
    </citation>
    <scope>NUCLEOTIDE SEQUENCE [LARGE SCALE GENOMIC DNA]</scope>
    <source>
        <strain evidence="1 2">S137</strain>
    </source>
</reference>
<sequence length="173" mass="20178">MDINIDKEHGYVSWHNGDNTVTRKVGRIERACYHEDDNYVEMFIGEYGEDGYIVFSMDGDIVCSVDLIRQQYVLLNFKDILPERTKNVMFYKKRNALYCLYEYGGINAIRIICGDRSVTIDISAGIHPQYMLAMDSRATLVAETDEADQYGRYRWNYTIDSENKIICKRCLAY</sequence>
<organism evidence="1 2">
    <name type="scientific">Selenomonas ruminantium</name>
    <dbReference type="NCBI Taxonomy" id="971"/>
    <lineage>
        <taxon>Bacteria</taxon>
        <taxon>Bacillati</taxon>
        <taxon>Bacillota</taxon>
        <taxon>Negativicutes</taxon>
        <taxon>Selenomonadales</taxon>
        <taxon>Selenomonadaceae</taxon>
        <taxon>Selenomonas</taxon>
    </lineage>
</organism>
<protein>
    <submittedName>
        <fullName evidence="1">Uncharacterized protein</fullName>
    </submittedName>
</protein>
<dbReference type="Proteomes" id="UP000182412">
    <property type="component" value="Unassembled WGS sequence"/>
</dbReference>
<name>A0A1H0QD24_SELRU</name>
<gene>
    <name evidence="1" type="ORF">SAMN05216366_10791</name>
</gene>
<proteinExistence type="predicted"/>
<dbReference type="AlphaFoldDB" id="A0A1H0QD24"/>
<dbReference type="EMBL" id="FNJQ01000007">
    <property type="protein sequence ID" value="SDP14955.1"/>
    <property type="molecule type" value="Genomic_DNA"/>
</dbReference>
<dbReference type="RefSeq" id="WP_074571798.1">
    <property type="nucleotide sequence ID" value="NZ_FNJQ01000007.1"/>
</dbReference>